<reference evidence="8 9" key="1">
    <citation type="submission" date="2017-04" db="EMBL/GenBank/DDBJ databases">
        <title>Whole genome sequence of Bdellovibrio bacteriovorus strain SSB218315.</title>
        <authorList>
            <person name="Oyedara O."/>
            <person name="Rodriguez-Perez M.A."/>
        </authorList>
    </citation>
    <scope>NUCLEOTIDE SEQUENCE [LARGE SCALE GENOMIC DNA]</scope>
    <source>
        <strain evidence="8 9">SSB218315</strain>
    </source>
</reference>
<dbReference type="GO" id="GO:0000976">
    <property type="term" value="F:transcription cis-regulatory region binding"/>
    <property type="evidence" value="ECO:0007669"/>
    <property type="project" value="TreeGrafter"/>
</dbReference>
<dbReference type="Gene3D" id="1.10.10.10">
    <property type="entry name" value="Winged helix-like DNA-binding domain superfamily/Winged helix DNA-binding domain"/>
    <property type="match status" value="1"/>
</dbReference>
<evidence type="ECO:0000259" key="7">
    <source>
        <dbReference type="PROSITE" id="PS51755"/>
    </source>
</evidence>
<evidence type="ECO:0000256" key="2">
    <source>
        <dbReference type="ARBA" id="ARBA00023012"/>
    </source>
</evidence>
<dbReference type="Gene3D" id="6.10.250.690">
    <property type="match status" value="1"/>
</dbReference>
<accession>A0A1Z3NDK5</accession>
<dbReference type="CDD" id="cd00383">
    <property type="entry name" value="trans_reg_C"/>
    <property type="match status" value="1"/>
</dbReference>
<dbReference type="InterPro" id="IPR001867">
    <property type="entry name" value="OmpR/PhoB-type_DNA-bd"/>
</dbReference>
<dbReference type="GO" id="GO:0005829">
    <property type="term" value="C:cytosol"/>
    <property type="evidence" value="ECO:0007669"/>
    <property type="project" value="TreeGrafter"/>
</dbReference>
<evidence type="ECO:0000256" key="3">
    <source>
        <dbReference type="ARBA" id="ARBA00023125"/>
    </source>
</evidence>
<dbReference type="InterPro" id="IPR016032">
    <property type="entry name" value="Sig_transdc_resp-reg_C-effctor"/>
</dbReference>
<evidence type="ECO:0000313" key="9">
    <source>
        <dbReference type="Proteomes" id="UP000197003"/>
    </source>
</evidence>
<feature type="domain" description="Response regulatory" evidence="6">
    <location>
        <begin position="1"/>
        <end position="112"/>
    </location>
</feature>
<evidence type="ECO:0000256" key="4">
    <source>
        <dbReference type="PROSITE-ProRule" id="PRU00169"/>
    </source>
</evidence>
<dbReference type="GO" id="GO:0006355">
    <property type="term" value="P:regulation of DNA-templated transcription"/>
    <property type="evidence" value="ECO:0007669"/>
    <property type="project" value="InterPro"/>
</dbReference>
<gene>
    <name evidence="8" type="ORF">B9G79_13520</name>
</gene>
<dbReference type="AlphaFoldDB" id="A0A1Z3NDK5"/>
<dbReference type="InterPro" id="IPR011006">
    <property type="entry name" value="CheY-like_superfamily"/>
</dbReference>
<evidence type="ECO:0000259" key="6">
    <source>
        <dbReference type="PROSITE" id="PS50110"/>
    </source>
</evidence>
<dbReference type="InterPro" id="IPR001789">
    <property type="entry name" value="Sig_transdc_resp-reg_receiver"/>
</dbReference>
<feature type="domain" description="OmpR/PhoB-type" evidence="7">
    <location>
        <begin position="127"/>
        <end position="223"/>
    </location>
</feature>
<dbReference type="PANTHER" id="PTHR48111:SF40">
    <property type="entry name" value="PHOSPHATE REGULON TRANSCRIPTIONAL REGULATORY PROTEIN PHOB"/>
    <property type="match status" value="1"/>
</dbReference>
<dbReference type="Pfam" id="PF00486">
    <property type="entry name" value="Trans_reg_C"/>
    <property type="match status" value="1"/>
</dbReference>
<feature type="DNA-binding region" description="OmpR/PhoB-type" evidence="5">
    <location>
        <begin position="127"/>
        <end position="223"/>
    </location>
</feature>
<organism evidence="8 9">
    <name type="scientific">Bdellovibrio bacteriovorus</name>
    <dbReference type="NCBI Taxonomy" id="959"/>
    <lineage>
        <taxon>Bacteria</taxon>
        <taxon>Pseudomonadati</taxon>
        <taxon>Bdellovibrionota</taxon>
        <taxon>Bdellovibrionia</taxon>
        <taxon>Bdellovibrionales</taxon>
        <taxon>Pseudobdellovibrionaceae</taxon>
        <taxon>Bdellovibrio</taxon>
    </lineage>
</organism>
<evidence type="ECO:0000256" key="1">
    <source>
        <dbReference type="ARBA" id="ARBA00022553"/>
    </source>
</evidence>
<dbReference type="SUPFAM" id="SSF46894">
    <property type="entry name" value="C-terminal effector domain of the bipartite response regulators"/>
    <property type="match status" value="1"/>
</dbReference>
<evidence type="ECO:0000256" key="5">
    <source>
        <dbReference type="PROSITE-ProRule" id="PRU01091"/>
    </source>
</evidence>
<dbReference type="PROSITE" id="PS50110">
    <property type="entry name" value="RESPONSE_REGULATORY"/>
    <property type="match status" value="1"/>
</dbReference>
<evidence type="ECO:0000313" key="8">
    <source>
        <dbReference type="EMBL" id="ASD65525.1"/>
    </source>
</evidence>
<dbReference type="Proteomes" id="UP000197003">
    <property type="component" value="Chromosome"/>
</dbReference>
<dbReference type="Gene3D" id="3.40.50.2300">
    <property type="match status" value="1"/>
</dbReference>
<dbReference type="InterPro" id="IPR036388">
    <property type="entry name" value="WH-like_DNA-bd_sf"/>
</dbReference>
<protein>
    <submittedName>
        <fullName evidence="8">DNA-binding response regulator</fullName>
    </submittedName>
</protein>
<dbReference type="EMBL" id="CP020946">
    <property type="protein sequence ID" value="ASD65525.1"/>
    <property type="molecule type" value="Genomic_DNA"/>
</dbReference>
<feature type="modified residue" description="4-aspartylphosphate" evidence="4">
    <location>
        <position position="47"/>
    </location>
</feature>
<dbReference type="InterPro" id="IPR039420">
    <property type="entry name" value="WalR-like"/>
</dbReference>
<dbReference type="SMART" id="SM00448">
    <property type="entry name" value="REC"/>
    <property type="match status" value="1"/>
</dbReference>
<sequence>MVEDEQEIRELMALHLLRQGYRVTECASAEEALNEMNRQNYSLFVLDWMLPGLSGVDIVDKIKAKNTGASVLMVTAKTEPQDIVAGLEKGADDYMTKPFNPSVFIARIKALLRRSQVQTAAPTAADDGEVSLMGLKINFKSYEISYNNEPLHLTPSEFKLLGALVQNHGCVLTREQLIENIQGEGINVVGRTIDTHVFGLRKKLGEWGDRIETIRGVGYRVKVDIA</sequence>
<dbReference type="PANTHER" id="PTHR48111">
    <property type="entry name" value="REGULATOR OF RPOS"/>
    <property type="match status" value="1"/>
</dbReference>
<dbReference type="PROSITE" id="PS51755">
    <property type="entry name" value="OMPR_PHOB"/>
    <property type="match status" value="1"/>
</dbReference>
<name>A0A1Z3NDK5_BDEBC</name>
<dbReference type="GO" id="GO:0000156">
    <property type="term" value="F:phosphorelay response regulator activity"/>
    <property type="evidence" value="ECO:0007669"/>
    <property type="project" value="TreeGrafter"/>
</dbReference>
<keyword evidence="2" id="KW-0902">Two-component regulatory system</keyword>
<keyword evidence="1 4" id="KW-0597">Phosphoprotein</keyword>
<dbReference type="SMART" id="SM00862">
    <property type="entry name" value="Trans_reg_C"/>
    <property type="match status" value="1"/>
</dbReference>
<keyword evidence="3 5" id="KW-0238">DNA-binding</keyword>
<proteinExistence type="predicted"/>
<dbReference type="GO" id="GO:0032993">
    <property type="term" value="C:protein-DNA complex"/>
    <property type="evidence" value="ECO:0007669"/>
    <property type="project" value="TreeGrafter"/>
</dbReference>
<dbReference type="SUPFAM" id="SSF52172">
    <property type="entry name" value="CheY-like"/>
    <property type="match status" value="1"/>
</dbReference>
<dbReference type="OrthoDB" id="5291138at2"/>
<dbReference type="Pfam" id="PF00072">
    <property type="entry name" value="Response_reg"/>
    <property type="match status" value="1"/>
</dbReference>